<evidence type="ECO:0000256" key="1">
    <source>
        <dbReference type="ARBA" id="ARBA00013194"/>
    </source>
</evidence>
<dbReference type="PROSITE" id="PS51257">
    <property type="entry name" value="PROKAR_LIPOPROTEIN"/>
    <property type="match status" value="1"/>
</dbReference>
<dbReference type="PROSITE" id="PS50072">
    <property type="entry name" value="CSA_PPIASE_2"/>
    <property type="match status" value="1"/>
</dbReference>
<dbReference type="EMBL" id="UOEP01000215">
    <property type="protein sequence ID" value="VAW24452.1"/>
    <property type="molecule type" value="Genomic_DNA"/>
</dbReference>
<dbReference type="AlphaFoldDB" id="A0A3B0UD19"/>
<dbReference type="EC" id="5.2.1.8" evidence="1"/>
<name>A0A3B0UD19_9ZZZZ</name>
<keyword evidence="3 5" id="KW-0413">Isomerase</keyword>
<dbReference type="SUPFAM" id="SSF50494">
    <property type="entry name" value="Trypsin-like serine proteases"/>
    <property type="match status" value="1"/>
</dbReference>
<feature type="domain" description="PPIase cyclophilin-type" evidence="4">
    <location>
        <begin position="255"/>
        <end position="438"/>
    </location>
</feature>
<reference evidence="5" key="1">
    <citation type="submission" date="2018-06" db="EMBL/GenBank/DDBJ databases">
        <authorList>
            <person name="Zhirakovskaya E."/>
        </authorList>
    </citation>
    <scope>NUCLEOTIDE SEQUENCE</scope>
</reference>
<organism evidence="5">
    <name type="scientific">hydrothermal vent metagenome</name>
    <dbReference type="NCBI Taxonomy" id="652676"/>
    <lineage>
        <taxon>unclassified sequences</taxon>
        <taxon>metagenomes</taxon>
        <taxon>ecological metagenomes</taxon>
    </lineage>
</organism>
<proteinExistence type="predicted"/>
<dbReference type="InterPro" id="IPR002130">
    <property type="entry name" value="Cyclophilin-type_PPIase_dom"/>
</dbReference>
<dbReference type="Gene3D" id="2.40.10.120">
    <property type="match status" value="1"/>
</dbReference>
<evidence type="ECO:0000313" key="5">
    <source>
        <dbReference type="EMBL" id="VAW24452.1"/>
    </source>
</evidence>
<evidence type="ECO:0000259" key="4">
    <source>
        <dbReference type="PROSITE" id="PS50072"/>
    </source>
</evidence>
<dbReference type="PANTHER" id="PTHR45625:SF4">
    <property type="entry name" value="PEPTIDYLPROLYL ISOMERASE DOMAIN AND WD REPEAT-CONTAINING PROTEIN 1"/>
    <property type="match status" value="1"/>
</dbReference>
<sequence length="440" mass="49633">MKVLSIVIVISILFTSCNRQKKKQKEEKNPAQKESVQKNTDWAGVIPSLVRVESFDNNRILETGQGFFVAENLVVTKYSLVSKANRTFITPYNESKKYPANNFVAIDRINDLIILKADGIKRQPISLFTKIVPRSAKSLYISRPTGKTIPLRIGKVLSFSTVNGVNLYRVSNKIRTKSFGTPVFVSNKKAIGIAFSEVVDYEMQSFVIPANLIAGMLNKKHNKPQSLESLRTISNKEVRAANSKIKGLCIETEWGCITIRLFNETAEYRDNFIKLVKEGYYDSLLIHRVIKGFGIQSGAADTRYATKGDVIGWKGPGYTIPAHIVTKYFHKRGMVGSPRKPDRKNALRRSDGSQFYIVSGRRYSDSELDDIEKENNYKFSEQQRQAYKTVGGAPHLDGTYTVFGEVLTGMDVVDSISNVETGKYFRPVKDIRIKRITIVK</sequence>
<keyword evidence="2" id="KW-0697">Rotamase</keyword>
<evidence type="ECO:0000256" key="3">
    <source>
        <dbReference type="ARBA" id="ARBA00023235"/>
    </source>
</evidence>
<dbReference type="GO" id="GO:0003755">
    <property type="term" value="F:peptidyl-prolyl cis-trans isomerase activity"/>
    <property type="evidence" value="ECO:0007669"/>
    <property type="project" value="UniProtKB-KW"/>
</dbReference>
<dbReference type="Pfam" id="PF00160">
    <property type="entry name" value="Pro_isomerase"/>
    <property type="match status" value="1"/>
</dbReference>
<dbReference type="InterPro" id="IPR029000">
    <property type="entry name" value="Cyclophilin-like_dom_sf"/>
</dbReference>
<dbReference type="Gene3D" id="2.40.100.10">
    <property type="entry name" value="Cyclophilin-like"/>
    <property type="match status" value="1"/>
</dbReference>
<gene>
    <name evidence="5" type="ORF">MNBD_BACTEROID01-2213</name>
</gene>
<dbReference type="SUPFAM" id="SSF50891">
    <property type="entry name" value="Cyclophilin-like"/>
    <property type="match status" value="1"/>
</dbReference>
<dbReference type="InterPro" id="IPR009003">
    <property type="entry name" value="Peptidase_S1_PA"/>
</dbReference>
<evidence type="ECO:0000256" key="2">
    <source>
        <dbReference type="ARBA" id="ARBA00023110"/>
    </source>
</evidence>
<dbReference type="PANTHER" id="PTHR45625">
    <property type="entry name" value="PEPTIDYL-PROLYL CIS-TRANS ISOMERASE-RELATED"/>
    <property type="match status" value="1"/>
</dbReference>
<dbReference type="CDD" id="cd00317">
    <property type="entry name" value="cyclophilin"/>
    <property type="match status" value="1"/>
</dbReference>
<dbReference type="InterPro" id="IPR044666">
    <property type="entry name" value="Cyclophilin_A-like"/>
</dbReference>
<protein>
    <recommendedName>
        <fullName evidence="1">peptidylprolyl isomerase</fullName>
        <ecNumber evidence="1">5.2.1.8</ecNumber>
    </recommendedName>
</protein>
<accession>A0A3B0UD19</accession>